<keyword evidence="3" id="KW-1185">Reference proteome</keyword>
<dbReference type="EMBL" id="JASDAP010000006">
    <property type="protein sequence ID" value="KAK1901797.1"/>
    <property type="molecule type" value="Genomic_DNA"/>
</dbReference>
<dbReference type="Proteomes" id="UP001228049">
    <property type="component" value="Unassembled WGS sequence"/>
</dbReference>
<dbReference type="AlphaFoldDB" id="A0AAD9CG59"/>
<proteinExistence type="predicted"/>
<evidence type="ECO:0000259" key="1">
    <source>
        <dbReference type="Pfam" id="PF00194"/>
    </source>
</evidence>
<dbReference type="InterPro" id="IPR001148">
    <property type="entry name" value="CA_dom"/>
</dbReference>
<evidence type="ECO:0000313" key="2">
    <source>
        <dbReference type="EMBL" id="KAK1901797.1"/>
    </source>
</evidence>
<dbReference type="SUPFAM" id="SSF51069">
    <property type="entry name" value="Carbonic anhydrase"/>
    <property type="match status" value="1"/>
</dbReference>
<keyword evidence="2" id="KW-0675">Receptor</keyword>
<gene>
    <name evidence="2" type="ORF">KUDE01_004762</name>
</gene>
<organism evidence="2 3">
    <name type="scientific">Dissostichus eleginoides</name>
    <name type="common">Patagonian toothfish</name>
    <name type="synonym">Dissostichus amissus</name>
    <dbReference type="NCBI Taxonomy" id="100907"/>
    <lineage>
        <taxon>Eukaryota</taxon>
        <taxon>Metazoa</taxon>
        <taxon>Chordata</taxon>
        <taxon>Craniata</taxon>
        <taxon>Vertebrata</taxon>
        <taxon>Euteleostomi</taxon>
        <taxon>Actinopterygii</taxon>
        <taxon>Neopterygii</taxon>
        <taxon>Teleostei</taxon>
        <taxon>Neoteleostei</taxon>
        <taxon>Acanthomorphata</taxon>
        <taxon>Eupercaria</taxon>
        <taxon>Perciformes</taxon>
        <taxon>Notothenioidei</taxon>
        <taxon>Nototheniidae</taxon>
        <taxon>Dissostichus</taxon>
    </lineage>
</organism>
<dbReference type="Gene3D" id="3.10.200.10">
    <property type="entry name" value="Alpha carbonic anhydrase"/>
    <property type="match status" value="1"/>
</dbReference>
<comment type="caution">
    <text evidence="2">The sequence shown here is derived from an EMBL/GenBank/DDBJ whole genome shotgun (WGS) entry which is preliminary data.</text>
</comment>
<dbReference type="Pfam" id="PF00194">
    <property type="entry name" value="Carb_anhydrase"/>
    <property type="match status" value="1"/>
</dbReference>
<accession>A0AAD9CG59</accession>
<feature type="domain" description="Alpha-carbonic anhydrase" evidence="1">
    <location>
        <begin position="2"/>
        <end position="57"/>
    </location>
</feature>
<dbReference type="InterPro" id="IPR036398">
    <property type="entry name" value="CA_dom_sf"/>
</dbReference>
<evidence type="ECO:0000313" key="3">
    <source>
        <dbReference type="Proteomes" id="UP001228049"/>
    </source>
</evidence>
<sequence length="125" mass="13860">MMQVYMYNSDDFDSLSAALREQRIIAAMAVFFQVGGKDNPAVDPIIHGLKGVVHHGRRGCSGDVLNVFAGYPSCLNMNRSLIIMSIFQLQNCSLFCNESCQLIEIELYVAKVSDINDDTNVPIIL</sequence>
<protein>
    <submittedName>
        <fullName evidence="2">Receptor-type tyrosine-protein phosphatase gamma</fullName>
    </submittedName>
</protein>
<name>A0AAD9CG59_DISEL</name>
<reference evidence="2" key="1">
    <citation type="submission" date="2023-04" db="EMBL/GenBank/DDBJ databases">
        <title>Chromosome-level genome of Chaenocephalus aceratus.</title>
        <authorList>
            <person name="Park H."/>
        </authorList>
    </citation>
    <scope>NUCLEOTIDE SEQUENCE</scope>
    <source>
        <strain evidence="2">DE</strain>
        <tissue evidence="2">Muscle</tissue>
    </source>
</reference>